<feature type="domain" description="S1 motif" evidence="5">
    <location>
        <begin position="116"/>
        <end position="182"/>
    </location>
</feature>
<name>A0A2I1NC79_9BACT</name>
<comment type="function">
    <text evidence="4">Binds mRNA; thus facilitating recognition of the initiation point. It is needed to translate mRNA with a short Shine-Dalgarno (SD) purine-rich sequence.</text>
</comment>
<evidence type="ECO:0000259" key="5">
    <source>
        <dbReference type="PROSITE" id="PS50126"/>
    </source>
</evidence>
<dbReference type="Gene3D" id="2.40.50.140">
    <property type="entry name" value="Nucleic acid-binding proteins"/>
    <property type="match status" value="5"/>
</dbReference>
<comment type="similarity">
    <text evidence="1">Belongs to the bacterial ribosomal protein bS1 family.</text>
</comment>
<dbReference type="InterPro" id="IPR012340">
    <property type="entry name" value="NA-bd_OB-fold"/>
</dbReference>
<dbReference type="RefSeq" id="WP_101636467.1">
    <property type="nucleotide sequence ID" value="NZ_JAPXGI010000001.1"/>
</dbReference>
<dbReference type="SMART" id="SM00316">
    <property type="entry name" value="S1"/>
    <property type="match status" value="6"/>
</dbReference>
<dbReference type="GO" id="GO:0022627">
    <property type="term" value="C:cytosolic small ribosomal subunit"/>
    <property type="evidence" value="ECO:0007669"/>
    <property type="project" value="TreeGrafter"/>
</dbReference>
<dbReference type="GO" id="GO:0003729">
    <property type="term" value="F:mRNA binding"/>
    <property type="evidence" value="ECO:0007669"/>
    <property type="project" value="TreeGrafter"/>
</dbReference>
<keyword evidence="2 6" id="KW-0689">Ribosomal protein</keyword>
<dbReference type="Proteomes" id="UP000234639">
    <property type="component" value="Unassembled WGS sequence"/>
</dbReference>
<dbReference type="PANTHER" id="PTHR10724:SF7">
    <property type="entry name" value="SMALL RIBOSOMAL SUBUNIT PROTEIN BS1C"/>
    <property type="match status" value="1"/>
</dbReference>
<evidence type="ECO:0000313" key="6">
    <source>
        <dbReference type="EMBL" id="PKZ29978.1"/>
    </source>
</evidence>
<protein>
    <submittedName>
        <fullName evidence="6">30S ribosomal protein S1</fullName>
    </submittedName>
</protein>
<organism evidence="6 7">
    <name type="scientific">Campylobacter ureolyticus</name>
    <dbReference type="NCBI Taxonomy" id="827"/>
    <lineage>
        <taxon>Bacteria</taxon>
        <taxon>Pseudomonadati</taxon>
        <taxon>Campylobacterota</taxon>
        <taxon>Epsilonproteobacteria</taxon>
        <taxon>Campylobacterales</taxon>
        <taxon>Campylobacteraceae</taxon>
        <taxon>Campylobacter</taxon>
    </lineage>
</organism>
<dbReference type="EMBL" id="PKHU01000001">
    <property type="protein sequence ID" value="PKZ29978.1"/>
    <property type="molecule type" value="Genomic_DNA"/>
</dbReference>
<dbReference type="InterPro" id="IPR035104">
    <property type="entry name" value="Ribosomal_protein_S1-like"/>
</dbReference>
<accession>A0A2I1NC79</accession>
<feature type="domain" description="S1 motif" evidence="5">
    <location>
        <begin position="289"/>
        <end position="359"/>
    </location>
</feature>
<feature type="domain" description="S1 motif" evidence="5">
    <location>
        <begin position="376"/>
        <end position="444"/>
    </location>
</feature>
<feature type="domain" description="S1 motif" evidence="5">
    <location>
        <begin position="461"/>
        <end position="524"/>
    </location>
</feature>
<dbReference type="CDD" id="cd04465">
    <property type="entry name" value="S1_RPS1_repeat_ec2_hs2"/>
    <property type="match status" value="1"/>
</dbReference>
<sequence length="558" mass="62560">MAEVNEKEVQNTIGEEFEDFESMLEESLEKTSGGGVTKGIVVAIKGEDIFVDVDRKTEGVLKAYEVTDKDGNITVKPGDEIEVIITGNRGGKPLVSFEKAKRVKKVAEFIENFDENNEVDVEVKIVSKNRGGYICVSKDGVEFFMPRSQSALRDSNSLIGKTYKARVFKIDKENSAILVSRKKIIDEERKAKKEVLDQISQTTDIIEGVVKKITTYGMFVDVGGVDGLVHYSEISYKGPVNPSTLFKEGDKVPVKVLSYDKEKKHLSLSIKEAMPDPWLELAESGLAMGDVIKVVVNNIEPYGAFVDLGNDIEGFLHISEISWDKNIQNPKDFINEGDEIDVEVIEIDTEKRKLRVSLKNLLEKPFDEFKKNYKVGDVVKGSVVTITKFGAFIKIGTVEGLLRNEDVSWDRNETCKDLLKVGDEIEVKITSIDTKEDKISLSKKDLEDSPIAKYAASHKVGDIVKGTIRNIKDFGLFVELEEGVDALLRKEDISNIEDLKVGDEIESAIDYLDTKRNRIRLSVKRLSRQKERAVLNEINSENDDNVTIGDLIKEQLHN</sequence>
<gene>
    <name evidence="6" type="ORF">CYJ41_00635</name>
</gene>
<evidence type="ECO:0000256" key="4">
    <source>
        <dbReference type="ARBA" id="ARBA00025604"/>
    </source>
</evidence>
<dbReference type="SUPFAM" id="SSF50249">
    <property type="entry name" value="Nucleic acid-binding proteins"/>
    <property type="match status" value="6"/>
</dbReference>
<evidence type="ECO:0000256" key="2">
    <source>
        <dbReference type="ARBA" id="ARBA00022980"/>
    </source>
</evidence>
<dbReference type="PROSITE" id="PS50126">
    <property type="entry name" value="S1"/>
    <property type="match status" value="6"/>
</dbReference>
<dbReference type="InterPro" id="IPR050437">
    <property type="entry name" value="Ribos_protein_bS1-like"/>
</dbReference>
<dbReference type="AlphaFoldDB" id="A0A2I1NC79"/>
<dbReference type="InterPro" id="IPR003029">
    <property type="entry name" value="S1_domain"/>
</dbReference>
<dbReference type="Pfam" id="PF00575">
    <property type="entry name" value="S1"/>
    <property type="match status" value="4"/>
</dbReference>
<reference evidence="6 7" key="1">
    <citation type="submission" date="2017-12" db="EMBL/GenBank/DDBJ databases">
        <title>Phylogenetic diversity of female urinary microbiome.</title>
        <authorList>
            <person name="Thomas-White K."/>
            <person name="Wolfe A.J."/>
        </authorList>
    </citation>
    <scope>NUCLEOTIDE SEQUENCE [LARGE SCALE GENOMIC DNA]</scope>
    <source>
        <strain evidence="6 7">UMB0112</strain>
    </source>
</reference>
<dbReference type="PRINTS" id="PR00681">
    <property type="entry name" value="RIBOSOMALS1"/>
</dbReference>
<dbReference type="PANTHER" id="PTHR10724">
    <property type="entry name" value="30S RIBOSOMAL PROTEIN S1"/>
    <property type="match status" value="1"/>
</dbReference>
<dbReference type="GO" id="GO:0006412">
    <property type="term" value="P:translation"/>
    <property type="evidence" value="ECO:0007669"/>
    <property type="project" value="TreeGrafter"/>
</dbReference>
<evidence type="ECO:0000256" key="1">
    <source>
        <dbReference type="ARBA" id="ARBA00006767"/>
    </source>
</evidence>
<feature type="domain" description="S1 motif" evidence="5">
    <location>
        <begin position="34"/>
        <end position="100"/>
    </location>
</feature>
<evidence type="ECO:0000256" key="3">
    <source>
        <dbReference type="ARBA" id="ARBA00023274"/>
    </source>
</evidence>
<dbReference type="GO" id="GO:0003735">
    <property type="term" value="F:structural constituent of ribosome"/>
    <property type="evidence" value="ECO:0007669"/>
    <property type="project" value="TreeGrafter"/>
</dbReference>
<evidence type="ECO:0000313" key="7">
    <source>
        <dbReference type="Proteomes" id="UP000234639"/>
    </source>
</evidence>
<dbReference type="FunFam" id="2.40.50.140:FF:000103">
    <property type="entry name" value="protein RRP5 homolog"/>
    <property type="match status" value="2"/>
</dbReference>
<feature type="domain" description="S1 motif" evidence="5">
    <location>
        <begin position="203"/>
        <end position="271"/>
    </location>
</feature>
<comment type="caution">
    <text evidence="6">The sequence shown here is derived from an EMBL/GenBank/DDBJ whole genome shotgun (WGS) entry which is preliminary data.</text>
</comment>
<dbReference type="NCBIfam" id="NF004956">
    <property type="entry name" value="PRK06299.1-6"/>
    <property type="match status" value="1"/>
</dbReference>
<keyword evidence="3" id="KW-0687">Ribonucleoprotein</keyword>
<proteinExistence type="inferred from homology"/>